<feature type="domain" description="DUF5930" evidence="4">
    <location>
        <begin position="1"/>
        <end position="322"/>
    </location>
</feature>
<keyword evidence="6" id="KW-1185">Reference proteome</keyword>
<keyword evidence="2" id="KW-1133">Transmembrane helix</keyword>
<evidence type="ECO:0000313" key="6">
    <source>
        <dbReference type="Proteomes" id="UP000282002"/>
    </source>
</evidence>
<proteinExistence type="predicted"/>
<evidence type="ECO:0000259" key="3">
    <source>
        <dbReference type="Pfam" id="PF01551"/>
    </source>
</evidence>
<dbReference type="Pfam" id="PF19353">
    <property type="entry name" value="DUF5930"/>
    <property type="match status" value="1"/>
</dbReference>
<keyword evidence="1" id="KW-0175">Coiled coil</keyword>
<keyword evidence="2" id="KW-0812">Transmembrane</keyword>
<dbReference type="InterPro" id="IPR050570">
    <property type="entry name" value="Cell_wall_metabolism_enzyme"/>
</dbReference>
<dbReference type="InterPro" id="IPR011055">
    <property type="entry name" value="Dup_hybrid_motif"/>
</dbReference>
<dbReference type="Gene3D" id="2.70.70.10">
    <property type="entry name" value="Glucose Permease (Domain IIA)"/>
    <property type="match status" value="1"/>
</dbReference>
<organism evidence="5 6">
    <name type="scientific">Tabrizicola piscis</name>
    <dbReference type="NCBI Taxonomy" id="2494374"/>
    <lineage>
        <taxon>Bacteria</taxon>
        <taxon>Pseudomonadati</taxon>
        <taxon>Pseudomonadota</taxon>
        <taxon>Alphaproteobacteria</taxon>
        <taxon>Rhodobacterales</taxon>
        <taxon>Paracoccaceae</taxon>
        <taxon>Tabrizicola</taxon>
    </lineage>
</organism>
<feature type="domain" description="M23ase beta-sheet core" evidence="3">
    <location>
        <begin position="339"/>
        <end position="434"/>
    </location>
</feature>
<dbReference type="OrthoDB" id="9805070at2"/>
<dbReference type="PANTHER" id="PTHR21666">
    <property type="entry name" value="PEPTIDASE-RELATED"/>
    <property type="match status" value="1"/>
</dbReference>
<evidence type="ECO:0000256" key="1">
    <source>
        <dbReference type="SAM" id="Coils"/>
    </source>
</evidence>
<dbReference type="AlphaFoldDB" id="A0A3S8UBG4"/>
<dbReference type="FunFam" id="2.70.70.10:FF:000006">
    <property type="entry name" value="M23 family peptidase"/>
    <property type="match status" value="1"/>
</dbReference>
<accession>A0A3S8UBG4</accession>
<dbReference type="RefSeq" id="WP_125327089.1">
    <property type="nucleotide sequence ID" value="NZ_CP034328.1"/>
</dbReference>
<dbReference type="Proteomes" id="UP000282002">
    <property type="component" value="Chromosome"/>
</dbReference>
<dbReference type="PANTHER" id="PTHR21666:SF270">
    <property type="entry name" value="MUREIN HYDROLASE ACTIVATOR ENVC"/>
    <property type="match status" value="1"/>
</dbReference>
<dbReference type="Pfam" id="PF01551">
    <property type="entry name" value="Peptidase_M23"/>
    <property type="match status" value="1"/>
</dbReference>
<dbReference type="InterPro" id="IPR045974">
    <property type="entry name" value="DUF5930"/>
</dbReference>
<evidence type="ECO:0000256" key="2">
    <source>
        <dbReference type="SAM" id="Phobius"/>
    </source>
</evidence>
<reference evidence="5 6" key="1">
    <citation type="submission" date="2018-12" db="EMBL/GenBank/DDBJ databases">
        <title>Complete genome sequencing of Tabrizicola sp. K13M18.</title>
        <authorList>
            <person name="Bae J.-W."/>
        </authorList>
    </citation>
    <scope>NUCLEOTIDE SEQUENCE [LARGE SCALE GENOMIC DNA]</scope>
    <source>
        <strain evidence="5 6">K13M18</strain>
    </source>
</reference>
<gene>
    <name evidence="5" type="ORF">EI545_19875</name>
</gene>
<dbReference type="CDD" id="cd12797">
    <property type="entry name" value="M23_peptidase"/>
    <property type="match status" value="1"/>
</dbReference>
<feature type="coiled-coil region" evidence="1">
    <location>
        <begin position="100"/>
        <end position="155"/>
    </location>
</feature>
<protein>
    <submittedName>
        <fullName evidence="5">M23 family peptidase</fullName>
    </submittedName>
</protein>
<evidence type="ECO:0000259" key="4">
    <source>
        <dbReference type="Pfam" id="PF19353"/>
    </source>
</evidence>
<dbReference type="InterPro" id="IPR016047">
    <property type="entry name" value="M23ase_b-sheet_dom"/>
</dbReference>
<feature type="transmembrane region" description="Helical" evidence="2">
    <location>
        <begin position="41"/>
        <end position="63"/>
    </location>
</feature>
<dbReference type="EMBL" id="CP034328">
    <property type="protein sequence ID" value="AZL60878.1"/>
    <property type="molecule type" value="Genomic_DNA"/>
</dbReference>
<dbReference type="KEGG" id="taw:EI545_19875"/>
<sequence length="445" mass="49639">MLNRLAYRFHQSLERHFPEQRLFLKSDTETRFIRLRPMTQIIALAGFTLALSWTIVATALIMMDSIGAGSAREQSVRQQALYEERLNTLSTDRDLRADEAARAQERFNVALAQVSEMQERLLASEDRRRELETGIDAIQETLRRTIKERDEARGEADRATLALNEQSGGATEMGRARDAIATLEILTDALGLTAQERDEMLAEAEIAREETREIADAKRLVEQRNDLIFAKLEEAVTISMEPLDNMFREAGMSPDDLLDSVRQGYSGQGGPLTPISMSTSGGVLTPEEMRANAILGGLDRMNMYRIAAFKLPFAMPVKDSFRWTSGFGYRRDPKGAGNRMHEGTDMAGAYGTPIFATADGVITHAGWDSGYGRLVKIRHDFGIETRYAHLSQIRVEVGQRVSRGDRIGDMGNSGRSTGTHLHYEVRLDGSAVNPMTFIKAAKNVF</sequence>
<evidence type="ECO:0000313" key="5">
    <source>
        <dbReference type="EMBL" id="AZL60878.1"/>
    </source>
</evidence>
<name>A0A3S8UBG4_9RHOB</name>
<keyword evidence="2" id="KW-0472">Membrane</keyword>
<dbReference type="GO" id="GO:0004222">
    <property type="term" value="F:metalloendopeptidase activity"/>
    <property type="evidence" value="ECO:0007669"/>
    <property type="project" value="TreeGrafter"/>
</dbReference>
<dbReference type="SUPFAM" id="SSF51261">
    <property type="entry name" value="Duplicated hybrid motif"/>
    <property type="match status" value="1"/>
</dbReference>